<sequence>MLNDSWFLFFPFSPLFSLSQDNASKKYSQLSFSYNSKQINTLDTCTNAKILFQSCRTFVCSFSIAEKPR</sequence>
<dbReference type="EMBL" id="CM001234">
    <property type="protein sequence ID" value="EHA50300.1"/>
    <property type="molecule type" value="Genomic_DNA"/>
</dbReference>
<dbReference type="KEGG" id="mgr:MGG_17114"/>
<reference evidence="1 2" key="1">
    <citation type="journal article" date="2005" name="Nature">
        <title>The genome sequence of the rice blast fungus Magnaporthe grisea.</title>
        <authorList>
            <person name="Dean R.A."/>
            <person name="Talbot N.J."/>
            <person name="Ebbole D.J."/>
            <person name="Farman M.L."/>
            <person name="Mitchell T.K."/>
            <person name="Orbach M.J."/>
            <person name="Thon M."/>
            <person name="Kulkarni R."/>
            <person name="Xu J.R."/>
            <person name="Pan H."/>
            <person name="Read N.D."/>
            <person name="Lee Y.H."/>
            <person name="Carbone I."/>
            <person name="Brown D."/>
            <person name="Oh Y.Y."/>
            <person name="Donofrio N."/>
            <person name="Jeong J.S."/>
            <person name="Soanes D.M."/>
            <person name="Djonovic S."/>
            <person name="Kolomiets E."/>
            <person name="Rehmeyer C."/>
            <person name="Li W."/>
            <person name="Harding M."/>
            <person name="Kim S."/>
            <person name="Lebrun M.H."/>
            <person name="Bohnert H."/>
            <person name="Coughlan S."/>
            <person name="Butler J."/>
            <person name="Calvo S."/>
            <person name="Ma L.J."/>
            <person name="Nicol R."/>
            <person name="Purcell S."/>
            <person name="Nusbaum C."/>
            <person name="Galagan J.E."/>
            <person name="Birren B.W."/>
        </authorList>
    </citation>
    <scope>NUCLEOTIDE SEQUENCE [LARGE SCALE GENOMIC DNA]</scope>
    <source>
        <strain evidence="2">70-15 / ATCC MYA-4617 / FGSC 8958</strain>
    </source>
</reference>
<accession>G4N956</accession>
<name>G4N956_PYRO7</name>
<dbReference type="HOGENOM" id="CLU_2776423_0_0_1"/>
<dbReference type="VEuPathDB" id="FungiDB:MGG_17114"/>
<reference key="2">
    <citation type="submission" date="2011-05" db="EMBL/GenBank/DDBJ databases">
        <title>The Genome Sequence of Magnaporthe oryzae 70-15.</title>
        <authorList>
            <consortium name="The Broad Institute Genome Sequencing Platform"/>
            <person name="Ma L.-J."/>
            <person name="Dead R."/>
            <person name="Young S.K."/>
            <person name="Zeng Q."/>
            <person name="Gargeya S."/>
            <person name="Fitzgerald M."/>
            <person name="Haas B."/>
            <person name="Abouelleil A."/>
            <person name="Alvarado L."/>
            <person name="Arachchi H.M."/>
            <person name="Berlin A."/>
            <person name="Brown A."/>
            <person name="Chapman S.B."/>
            <person name="Chen Z."/>
            <person name="Dunbar C."/>
            <person name="Freedman E."/>
            <person name="Gearin G."/>
            <person name="Gellesch M."/>
            <person name="Goldberg J."/>
            <person name="Griggs A."/>
            <person name="Gujja S."/>
            <person name="Heiman D."/>
            <person name="Howarth C."/>
            <person name="Larson L."/>
            <person name="Lui A."/>
            <person name="MacDonald P.J.P."/>
            <person name="Mehta T."/>
            <person name="Montmayeur A."/>
            <person name="Murphy C."/>
            <person name="Neiman D."/>
            <person name="Pearson M."/>
            <person name="Priest M."/>
            <person name="Roberts A."/>
            <person name="Saif S."/>
            <person name="Shea T."/>
            <person name="Shenoy N."/>
            <person name="Sisk P."/>
            <person name="Stolte C."/>
            <person name="Sykes S."/>
            <person name="Yandava C."/>
            <person name="Wortman J."/>
            <person name="Nusbaum C."/>
            <person name="Birren B."/>
        </authorList>
    </citation>
    <scope>NUCLEOTIDE SEQUENCE</scope>
    <source>
        <strain>70-15</strain>
    </source>
</reference>
<proteinExistence type="predicted"/>
<gene>
    <name evidence="1" type="ORF">MGG_17114</name>
</gene>
<dbReference type="AlphaFoldDB" id="G4N956"/>
<organism evidence="1 2">
    <name type="scientific">Pyricularia oryzae (strain 70-15 / ATCC MYA-4617 / FGSC 8958)</name>
    <name type="common">Rice blast fungus</name>
    <name type="synonym">Magnaporthe oryzae</name>
    <dbReference type="NCBI Taxonomy" id="242507"/>
    <lineage>
        <taxon>Eukaryota</taxon>
        <taxon>Fungi</taxon>
        <taxon>Dikarya</taxon>
        <taxon>Ascomycota</taxon>
        <taxon>Pezizomycotina</taxon>
        <taxon>Sordariomycetes</taxon>
        <taxon>Sordariomycetidae</taxon>
        <taxon>Magnaporthales</taxon>
        <taxon>Pyriculariaceae</taxon>
        <taxon>Pyricularia</taxon>
    </lineage>
</organism>
<evidence type="ECO:0000313" key="1">
    <source>
        <dbReference type="EMBL" id="EHA50300.1"/>
    </source>
</evidence>
<dbReference type="RefSeq" id="XP_003716619.1">
    <property type="nucleotide sequence ID" value="XM_003716571.1"/>
</dbReference>
<keyword evidence="2" id="KW-1185">Reference proteome</keyword>
<dbReference type="InParanoid" id="G4N956"/>
<evidence type="ECO:0000313" key="2">
    <source>
        <dbReference type="Proteomes" id="UP000009058"/>
    </source>
</evidence>
<dbReference type="GeneID" id="12984528"/>
<dbReference type="Proteomes" id="UP000009058">
    <property type="component" value="Chromosome 4"/>
</dbReference>
<protein>
    <submittedName>
        <fullName evidence="1">Uncharacterized protein</fullName>
    </submittedName>
</protein>